<feature type="domain" description="N-acetyltransferase" evidence="1">
    <location>
        <begin position="3"/>
        <end position="149"/>
    </location>
</feature>
<dbReference type="PROSITE" id="PS51186">
    <property type="entry name" value="GNAT"/>
    <property type="match status" value="1"/>
</dbReference>
<dbReference type="Gene3D" id="3.40.630.30">
    <property type="match status" value="1"/>
</dbReference>
<dbReference type="Proteomes" id="UP000243494">
    <property type="component" value="Unassembled WGS sequence"/>
</dbReference>
<dbReference type="InterPro" id="IPR027455">
    <property type="entry name" value="Sper_AcTfrase_N"/>
</dbReference>
<gene>
    <name evidence="2" type="ORF">CHF27_003675</name>
</gene>
<sequence>MNIEIREVTNENRNQILNLSVNENQKSYIESVEECLKESMEYKNYKPVGLYKNSCLVGFAMYGFFPKEGENGRVWLDRLLIDKKYQGKGLGSEMLESLIKHLVKEYKCNELFLSLYENNKRALHLYKKFGFEFNGELDVNNEKVMVKHL</sequence>
<dbReference type="CDD" id="cd04301">
    <property type="entry name" value="NAT_SF"/>
    <property type="match status" value="1"/>
</dbReference>
<dbReference type="RefSeq" id="WP_095406207.1">
    <property type="nucleotide sequence ID" value="NZ_NOJZ02000004.1"/>
</dbReference>
<evidence type="ECO:0000313" key="2">
    <source>
        <dbReference type="EMBL" id="RDY24188.1"/>
    </source>
</evidence>
<organism evidence="2 3">
    <name type="scientific">Romboutsia maritimum</name>
    <dbReference type="NCBI Taxonomy" id="2020948"/>
    <lineage>
        <taxon>Bacteria</taxon>
        <taxon>Bacillati</taxon>
        <taxon>Bacillota</taxon>
        <taxon>Clostridia</taxon>
        <taxon>Peptostreptococcales</taxon>
        <taxon>Peptostreptococcaceae</taxon>
        <taxon>Romboutsia</taxon>
    </lineage>
</organism>
<dbReference type="Pfam" id="PF00583">
    <property type="entry name" value="Acetyltransf_1"/>
    <property type="match status" value="1"/>
</dbReference>
<dbReference type="SUPFAM" id="SSF55729">
    <property type="entry name" value="Acyl-CoA N-acyltransferases (Nat)"/>
    <property type="match status" value="1"/>
</dbReference>
<protein>
    <submittedName>
        <fullName evidence="2">GNAT family N-acetyltransferase</fullName>
    </submittedName>
</protein>
<dbReference type="PANTHER" id="PTHR43617:SF22">
    <property type="entry name" value="L-AMINO ACID N-ACETYLTRANSFERASE AAAT"/>
    <property type="match status" value="1"/>
</dbReference>
<reference evidence="2 3" key="1">
    <citation type="journal article" date="2017" name="Genome Announc.">
        <title>Draft Genome Sequence of Romboutsia maritimum sp. nov. Strain CCRI-22766(T), Isolated from Coastal Estuarine Mud.</title>
        <authorList>
            <person name="Maheux A.F."/>
            <person name="Boudreau D.K."/>
            <person name="Berube E."/>
            <person name="Boissinot M."/>
            <person name="Raymond F."/>
            <person name="Brodeur S."/>
            <person name="Corbeil J."/>
            <person name="Brightwell G."/>
            <person name="Broda D."/>
            <person name="Omar R.F."/>
            <person name="Bergeron M.G."/>
        </authorList>
    </citation>
    <scope>NUCLEOTIDE SEQUENCE [LARGE SCALE GENOMIC DNA]</scope>
    <source>
        <strain evidence="2 3">CCRI-22766</strain>
    </source>
</reference>
<dbReference type="EMBL" id="NOJZ02000004">
    <property type="protein sequence ID" value="RDY24188.1"/>
    <property type="molecule type" value="Genomic_DNA"/>
</dbReference>
<accession>A0A371IUN4</accession>
<dbReference type="GO" id="GO:0016747">
    <property type="term" value="F:acyltransferase activity, transferring groups other than amino-acyl groups"/>
    <property type="evidence" value="ECO:0007669"/>
    <property type="project" value="InterPro"/>
</dbReference>
<keyword evidence="3" id="KW-1185">Reference proteome</keyword>
<dbReference type="PANTHER" id="PTHR43617">
    <property type="entry name" value="L-AMINO ACID N-ACETYLTRANSFERASE"/>
    <property type="match status" value="1"/>
</dbReference>
<dbReference type="AlphaFoldDB" id="A0A371IUN4"/>
<dbReference type="Gene3D" id="1.10.287.900">
    <property type="entry name" value="The crystal structure of the spermine/spermidine acetyltransferase from enterococcus faecali"/>
    <property type="match status" value="1"/>
</dbReference>
<evidence type="ECO:0000259" key="1">
    <source>
        <dbReference type="PROSITE" id="PS51186"/>
    </source>
</evidence>
<evidence type="ECO:0000313" key="3">
    <source>
        <dbReference type="Proteomes" id="UP000243494"/>
    </source>
</evidence>
<name>A0A371IUN4_9FIRM</name>
<dbReference type="InterPro" id="IPR000182">
    <property type="entry name" value="GNAT_dom"/>
</dbReference>
<comment type="caution">
    <text evidence="2">The sequence shown here is derived from an EMBL/GenBank/DDBJ whole genome shotgun (WGS) entry which is preliminary data.</text>
</comment>
<dbReference type="InterPro" id="IPR050276">
    <property type="entry name" value="MshD_Acetyltransferase"/>
</dbReference>
<dbReference type="InterPro" id="IPR016181">
    <property type="entry name" value="Acyl_CoA_acyltransferase"/>
</dbReference>
<dbReference type="OrthoDB" id="9127144at2"/>
<keyword evidence="2" id="KW-0808">Transferase</keyword>
<proteinExistence type="predicted"/>